<evidence type="ECO:0000313" key="2">
    <source>
        <dbReference type="EMBL" id="MFC6672311.1"/>
    </source>
</evidence>
<dbReference type="RefSeq" id="WP_379910758.1">
    <property type="nucleotide sequence ID" value="NZ_JBHSWE010000001.1"/>
</dbReference>
<protein>
    <submittedName>
        <fullName evidence="2">YdeI family protein</fullName>
    </submittedName>
</protein>
<comment type="caution">
    <text evidence="2">The sequence shown here is derived from an EMBL/GenBank/DDBJ whole genome shotgun (WGS) entry which is preliminary data.</text>
</comment>
<organism evidence="2 3">
    <name type="scientific">Marinobacterium aestuariivivens</name>
    <dbReference type="NCBI Taxonomy" id="1698799"/>
    <lineage>
        <taxon>Bacteria</taxon>
        <taxon>Pseudomonadati</taxon>
        <taxon>Pseudomonadota</taxon>
        <taxon>Gammaproteobacteria</taxon>
        <taxon>Oceanospirillales</taxon>
        <taxon>Oceanospirillaceae</taxon>
        <taxon>Marinobacterium</taxon>
    </lineage>
</organism>
<dbReference type="InterPro" id="IPR037079">
    <property type="entry name" value="AF2212/PG0164-like_sf"/>
</dbReference>
<feature type="region of interest" description="Disordered" evidence="1">
    <location>
        <begin position="1"/>
        <end position="25"/>
    </location>
</feature>
<dbReference type="InterPro" id="IPR015018">
    <property type="entry name" value="DUF1905"/>
</dbReference>
<dbReference type="Pfam" id="PF08922">
    <property type="entry name" value="DUF1905"/>
    <property type="match status" value="1"/>
</dbReference>
<proteinExistence type="predicted"/>
<dbReference type="EMBL" id="JBHSWE010000001">
    <property type="protein sequence ID" value="MFC6672311.1"/>
    <property type="molecule type" value="Genomic_DNA"/>
</dbReference>
<evidence type="ECO:0000256" key="1">
    <source>
        <dbReference type="SAM" id="MobiDB-lite"/>
    </source>
</evidence>
<evidence type="ECO:0000313" key="3">
    <source>
        <dbReference type="Proteomes" id="UP001596422"/>
    </source>
</evidence>
<name>A0ABW2A460_9GAMM</name>
<dbReference type="Pfam" id="PF13376">
    <property type="entry name" value="OmdA"/>
    <property type="match status" value="1"/>
</dbReference>
<reference evidence="3" key="1">
    <citation type="journal article" date="2019" name="Int. J. Syst. Evol. Microbiol.">
        <title>The Global Catalogue of Microorganisms (GCM) 10K type strain sequencing project: providing services to taxonomists for standard genome sequencing and annotation.</title>
        <authorList>
            <consortium name="The Broad Institute Genomics Platform"/>
            <consortium name="The Broad Institute Genome Sequencing Center for Infectious Disease"/>
            <person name="Wu L."/>
            <person name="Ma J."/>
        </authorList>
    </citation>
    <scope>NUCLEOTIDE SEQUENCE [LARGE SCALE GENOMIC DNA]</scope>
    <source>
        <strain evidence="3">NBRC 111756</strain>
    </source>
</reference>
<dbReference type="Proteomes" id="UP001596422">
    <property type="component" value="Unassembled WGS sequence"/>
</dbReference>
<dbReference type="SUPFAM" id="SSF141694">
    <property type="entry name" value="AF2212/PG0164-like"/>
    <property type="match status" value="1"/>
</dbReference>
<gene>
    <name evidence="2" type="ORF">ACFQDL_21245</name>
</gene>
<keyword evidence="3" id="KW-1185">Reference proteome</keyword>
<accession>A0ABW2A460</accession>
<sequence>MTQEDTRSRFSARVLRPEDPGNDNSWAFVVLPKEASAKLPRRGRTTVEGSINGQGFKALLEPDGQKSHWLRVDEKLLKDSGTDIGDVAQFEIMAVGQEPEPEVPSDLVKALDASPEARVTWDATTAIARLDWIHWITSARQAKTRTKRINDACDMLASGKKRVCCFDPSGYYSKAFSAPKAAE</sequence>
<dbReference type="Gene3D" id="2.40.30.100">
    <property type="entry name" value="AF2212/PG0164-like"/>
    <property type="match status" value="1"/>
</dbReference>